<dbReference type="Proteomes" id="UP001432062">
    <property type="component" value="Chromosome"/>
</dbReference>
<evidence type="ECO:0000313" key="2">
    <source>
        <dbReference type="EMBL" id="WUV45072.1"/>
    </source>
</evidence>
<dbReference type="SUPFAM" id="SSF54427">
    <property type="entry name" value="NTF2-like"/>
    <property type="match status" value="1"/>
</dbReference>
<sequence>MALSAQDRIEIGDLIAMHGHLMDAGELDRMDELFTAEITYDVNDFGFGELHGIPALQEASVALGNGNPVGHHITNVVIAEVDGAVRVRSKGIGIYADGTSGSVEYDDTVVRVATGWRISYRRVIAHKVPLGGRATRSA</sequence>
<feature type="domain" description="SnoaL-like" evidence="1">
    <location>
        <begin position="5"/>
        <end position="122"/>
    </location>
</feature>
<protein>
    <submittedName>
        <fullName evidence="2">Nuclear transport factor 2 family protein</fullName>
    </submittedName>
</protein>
<dbReference type="Gene3D" id="3.10.450.50">
    <property type="match status" value="1"/>
</dbReference>
<dbReference type="EMBL" id="CP109441">
    <property type="protein sequence ID" value="WUV45072.1"/>
    <property type="molecule type" value="Genomic_DNA"/>
</dbReference>
<dbReference type="Pfam" id="PF13577">
    <property type="entry name" value="SnoaL_4"/>
    <property type="match status" value="1"/>
</dbReference>
<dbReference type="InterPro" id="IPR032710">
    <property type="entry name" value="NTF2-like_dom_sf"/>
</dbReference>
<evidence type="ECO:0000313" key="3">
    <source>
        <dbReference type="Proteomes" id="UP001432062"/>
    </source>
</evidence>
<dbReference type="InterPro" id="IPR037401">
    <property type="entry name" value="SnoaL-like"/>
</dbReference>
<accession>A0ABZ1YPC3</accession>
<name>A0ABZ1YPC3_9NOCA</name>
<evidence type="ECO:0000259" key="1">
    <source>
        <dbReference type="Pfam" id="PF13577"/>
    </source>
</evidence>
<dbReference type="RefSeq" id="WP_327098285.1">
    <property type="nucleotide sequence ID" value="NZ_CP109149.1"/>
</dbReference>
<keyword evidence="3" id="KW-1185">Reference proteome</keyword>
<organism evidence="2 3">
    <name type="scientific">Nocardia vinacea</name>
    <dbReference type="NCBI Taxonomy" id="96468"/>
    <lineage>
        <taxon>Bacteria</taxon>
        <taxon>Bacillati</taxon>
        <taxon>Actinomycetota</taxon>
        <taxon>Actinomycetes</taxon>
        <taxon>Mycobacteriales</taxon>
        <taxon>Nocardiaceae</taxon>
        <taxon>Nocardia</taxon>
    </lineage>
</organism>
<reference evidence="2" key="1">
    <citation type="submission" date="2022-10" db="EMBL/GenBank/DDBJ databases">
        <title>The complete genomes of actinobacterial strains from the NBC collection.</title>
        <authorList>
            <person name="Joergensen T.S."/>
            <person name="Alvarez Arevalo M."/>
            <person name="Sterndorff E.B."/>
            <person name="Faurdal D."/>
            <person name="Vuksanovic O."/>
            <person name="Mourched A.-S."/>
            <person name="Charusanti P."/>
            <person name="Shaw S."/>
            <person name="Blin K."/>
            <person name="Weber T."/>
        </authorList>
    </citation>
    <scope>NUCLEOTIDE SEQUENCE</scope>
    <source>
        <strain evidence="2">NBC_01482</strain>
    </source>
</reference>
<proteinExistence type="predicted"/>
<gene>
    <name evidence="2" type="ORF">OG563_39075</name>
</gene>